<sequence>MAEKAIRLGGESTADAIVSAVDSLYPEHTFEDKEFALKHNDDEIAVDTNFAAQSFWKDAILRFFGKRSAVLGLILIAVIVLLAVFGPGMNSYTYSGQDLSQKNFAPRVPGIERLGILDGSEKMSTTTGSKSVNAYVEKGKDNVYYWFGSDLYGRDIWTRTWEGARVSLIIAVAAAIIDMVIGMSYGLISGYFGGRVDMVMQRFLEVANGIPRLVIVTLLLLVLQPGMVTIIFALMLTEWVGMSRIARAEMLKLKDQEFVLASRTLGAGSFFIIFKEVLPNIIGPIITQVMFSIPTAIFTEAFLSFVGLGIPVPQCSLGSLISELYNSFTTHPYQIIPPIVVMSLLMLSFNLVADGLREALDPKMKSM</sequence>
<accession>A0A291TBE8</accession>
<dbReference type="GO" id="GO:0055085">
    <property type="term" value="P:transmembrane transport"/>
    <property type="evidence" value="ECO:0007669"/>
    <property type="project" value="InterPro"/>
</dbReference>
<keyword evidence="8 10" id="KW-0472">Membrane</keyword>
<evidence type="ECO:0000256" key="4">
    <source>
        <dbReference type="ARBA" id="ARBA00022692"/>
    </source>
</evidence>
<evidence type="ECO:0000313" key="13">
    <source>
        <dbReference type="Proteomes" id="UP000223709"/>
    </source>
</evidence>
<name>A0A291TBE8_9FIRM</name>
<evidence type="ECO:0000256" key="9">
    <source>
        <dbReference type="ARBA" id="ARBA00024202"/>
    </source>
</evidence>
<dbReference type="Pfam" id="PF12911">
    <property type="entry name" value="OppC_N"/>
    <property type="match status" value="1"/>
</dbReference>
<organism evidence="12 13">
    <name type="scientific">Faecalibacterium prausnitzii</name>
    <dbReference type="NCBI Taxonomy" id="853"/>
    <lineage>
        <taxon>Bacteria</taxon>
        <taxon>Bacillati</taxon>
        <taxon>Bacillota</taxon>
        <taxon>Clostridia</taxon>
        <taxon>Eubacteriales</taxon>
        <taxon>Oscillospiraceae</taxon>
        <taxon>Faecalibacterium</taxon>
    </lineage>
</organism>
<protein>
    <submittedName>
        <fullName evidence="12">Peptide ABC transporter permease</fullName>
    </submittedName>
</protein>
<keyword evidence="6" id="KW-0653">Protein transport</keyword>
<dbReference type="InterPro" id="IPR035906">
    <property type="entry name" value="MetI-like_sf"/>
</dbReference>
<evidence type="ECO:0000256" key="5">
    <source>
        <dbReference type="ARBA" id="ARBA00022856"/>
    </source>
</evidence>
<evidence type="ECO:0000256" key="8">
    <source>
        <dbReference type="ARBA" id="ARBA00023136"/>
    </source>
</evidence>
<dbReference type="InterPro" id="IPR025966">
    <property type="entry name" value="OppC_N"/>
</dbReference>
<comment type="similarity">
    <text evidence="9">Belongs to the binding-protein-dependent transport system permease family. OppBC subfamily.</text>
</comment>
<feature type="transmembrane region" description="Helical" evidence="10">
    <location>
        <begin position="213"/>
        <end position="236"/>
    </location>
</feature>
<evidence type="ECO:0000259" key="11">
    <source>
        <dbReference type="PROSITE" id="PS50928"/>
    </source>
</evidence>
<dbReference type="CDD" id="cd06261">
    <property type="entry name" value="TM_PBP2"/>
    <property type="match status" value="1"/>
</dbReference>
<keyword evidence="3" id="KW-1003">Cell membrane</keyword>
<dbReference type="Proteomes" id="UP000223709">
    <property type="component" value="Chromosome"/>
</dbReference>
<evidence type="ECO:0000256" key="6">
    <source>
        <dbReference type="ARBA" id="ARBA00022927"/>
    </source>
</evidence>
<evidence type="ECO:0000256" key="7">
    <source>
        <dbReference type="ARBA" id="ARBA00022989"/>
    </source>
</evidence>
<evidence type="ECO:0000256" key="1">
    <source>
        <dbReference type="ARBA" id="ARBA00004651"/>
    </source>
</evidence>
<keyword evidence="7 10" id="KW-1133">Transmembrane helix</keyword>
<keyword evidence="5" id="KW-0571">Peptide transport</keyword>
<feature type="transmembrane region" description="Helical" evidence="10">
    <location>
        <begin position="286"/>
        <end position="310"/>
    </location>
</feature>
<dbReference type="Gene3D" id="1.10.3720.10">
    <property type="entry name" value="MetI-like"/>
    <property type="match status" value="1"/>
</dbReference>
<feature type="transmembrane region" description="Helical" evidence="10">
    <location>
        <begin position="335"/>
        <end position="356"/>
    </location>
</feature>
<dbReference type="GO" id="GO:0015031">
    <property type="term" value="P:protein transport"/>
    <property type="evidence" value="ECO:0007669"/>
    <property type="project" value="UniProtKB-KW"/>
</dbReference>
<dbReference type="InterPro" id="IPR050366">
    <property type="entry name" value="BP-dependent_transpt_permease"/>
</dbReference>
<evidence type="ECO:0000313" key="12">
    <source>
        <dbReference type="EMBL" id="ATL90494.1"/>
    </source>
</evidence>
<dbReference type="PROSITE" id="PS50928">
    <property type="entry name" value="ABC_TM1"/>
    <property type="match status" value="1"/>
</dbReference>
<feature type="transmembrane region" description="Helical" evidence="10">
    <location>
        <begin position="168"/>
        <end position="192"/>
    </location>
</feature>
<feature type="transmembrane region" description="Helical" evidence="10">
    <location>
        <begin position="256"/>
        <end position="274"/>
    </location>
</feature>
<dbReference type="GO" id="GO:0005886">
    <property type="term" value="C:plasma membrane"/>
    <property type="evidence" value="ECO:0007669"/>
    <property type="project" value="UniProtKB-SubCell"/>
</dbReference>
<dbReference type="InterPro" id="IPR000515">
    <property type="entry name" value="MetI-like"/>
</dbReference>
<dbReference type="AlphaFoldDB" id="A0A291TBE8"/>
<dbReference type="PANTHER" id="PTHR43386:SF24">
    <property type="entry name" value="OLIGOPEPTIDE TRANSPORT SYSTEM PERMEASE PROTEIN AMID"/>
    <property type="match status" value="1"/>
</dbReference>
<reference evidence="12 13" key="1">
    <citation type="submission" date="2017-10" db="EMBL/GenBank/DDBJ databases">
        <title>Complete Genome Sequence of Faecalibacterium prausnitzii isolated from the gut of healthy adult Indian.</title>
        <authorList>
            <person name="Bag S."/>
            <person name="Ghosh T.S."/>
            <person name="Das B."/>
        </authorList>
    </citation>
    <scope>NUCLEOTIDE SEQUENCE [LARGE SCALE GENOMIC DNA]</scope>
    <source>
        <strain evidence="12 13">Indica</strain>
    </source>
</reference>
<dbReference type="GO" id="GO:0015833">
    <property type="term" value="P:peptide transport"/>
    <property type="evidence" value="ECO:0007669"/>
    <property type="project" value="UniProtKB-KW"/>
</dbReference>
<dbReference type="RefSeq" id="WP_098924260.1">
    <property type="nucleotide sequence ID" value="NZ_CP023819.1"/>
</dbReference>
<dbReference type="PANTHER" id="PTHR43386">
    <property type="entry name" value="OLIGOPEPTIDE TRANSPORT SYSTEM PERMEASE PROTEIN APPC"/>
    <property type="match status" value="1"/>
</dbReference>
<dbReference type="SUPFAM" id="SSF161098">
    <property type="entry name" value="MetI-like"/>
    <property type="match status" value="1"/>
</dbReference>
<comment type="subcellular location">
    <subcellularLocation>
        <location evidence="1 10">Cell membrane</location>
        <topology evidence="1 10">Multi-pass membrane protein</topology>
    </subcellularLocation>
</comment>
<feature type="transmembrane region" description="Helical" evidence="10">
    <location>
        <begin position="69"/>
        <end position="89"/>
    </location>
</feature>
<evidence type="ECO:0000256" key="3">
    <source>
        <dbReference type="ARBA" id="ARBA00022475"/>
    </source>
</evidence>
<dbReference type="EMBL" id="CP023819">
    <property type="protein sequence ID" value="ATL90494.1"/>
    <property type="molecule type" value="Genomic_DNA"/>
</dbReference>
<dbReference type="Pfam" id="PF00528">
    <property type="entry name" value="BPD_transp_1"/>
    <property type="match status" value="1"/>
</dbReference>
<evidence type="ECO:0000256" key="10">
    <source>
        <dbReference type="RuleBase" id="RU363032"/>
    </source>
</evidence>
<feature type="domain" description="ABC transmembrane type-1" evidence="11">
    <location>
        <begin position="164"/>
        <end position="353"/>
    </location>
</feature>
<evidence type="ECO:0000256" key="2">
    <source>
        <dbReference type="ARBA" id="ARBA00022448"/>
    </source>
</evidence>
<keyword evidence="2 10" id="KW-0813">Transport</keyword>
<gene>
    <name evidence="12" type="ORF">CRH10_09380</name>
</gene>
<proteinExistence type="inferred from homology"/>
<keyword evidence="4 10" id="KW-0812">Transmembrane</keyword>